<dbReference type="EMBL" id="NPIC01000007">
    <property type="protein sequence ID" value="RDL34790.1"/>
    <property type="molecule type" value="Genomic_DNA"/>
</dbReference>
<gene>
    <name evidence="8" type="ORF">BP5553_07918</name>
</gene>
<keyword evidence="4" id="KW-0547">Nucleotide-binding</keyword>
<dbReference type="SUPFAM" id="SSF56801">
    <property type="entry name" value="Acetyl-CoA synthetase-like"/>
    <property type="match status" value="1"/>
</dbReference>
<dbReference type="GO" id="GO:0005524">
    <property type="term" value="F:ATP binding"/>
    <property type="evidence" value="ECO:0007669"/>
    <property type="project" value="UniProtKB-KW"/>
</dbReference>
<organism evidence="8 9">
    <name type="scientific">Venustampulla echinocandica</name>
    <dbReference type="NCBI Taxonomy" id="2656787"/>
    <lineage>
        <taxon>Eukaryota</taxon>
        <taxon>Fungi</taxon>
        <taxon>Dikarya</taxon>
        <taxon>Ascomycota</taxon>
        <taxon>Pezizomycotina</taxon>
        <taxon>Leotiomycetes</taxon>
        <taxon>Helotiales</taxon>
        <taxon>Pleuroascaceae</taxon>
        <taxon>Venustampulla</taxon>
    </lineage>
</organism>
<evidence type="ECO:0000256" key="4">
    <source>
        <dbReference type="ARBA" id="ARBA00022741"/>
    </source>
</evidence>
<dbReference type="Pfam" id="PF13193">
    <property type="entry name" value="AMP-binding_C"/>
    <property type="match status" value="1"/>
</dbReference>
<proteinExistence type="inferred from homology"/>
<dbReference type="Gene3D" id="3.30.300.30">
    <property type="match status" value="1"/>
</dbReference>
<accession>A0A370THX5</accession>
<dbReference type="PANTHER" id="PTHR24096">
    <property type="entry name" value="LONG-CHAIN-FATTY-ACID--COA LIGASE"/>
    <property type="match status" value="1"/>
</dbReference>
<dbReference type="RefSeq" id="XP_031867772.1">
    <property type="nucleotide sequence ID" value="XM_032016541.1"/>
</dbReference>
<comment type="similarity">
    <text evidence="2">Belongs to the ATP-dependent AMP-binding enzyme family.</text>
</comment>
<reference evidence="8 9" key="1">
    <citation type="journal article" date="2018" name="IMA Fungus">
        <title>IMA Genome-F 9: Draft genome sequence of Annulohypoxylon stygium, Aspergillus mulundensis, Berkeleyomyces basicola (syn. Thielaviopsis basicola), Ceratocystis smalleyi, two Cercospora beticola strains, Coleophoma cylindrospora, Fusarium fracticaudum, Phialophora cf. hyalina, and Morchella septimelata.</title>
        <authorList>
            <person name="Wingfield B.D."/>
            <person name="Bills G.F."/>
            <person name="Dong Y."/>
            <person name="Huang W."/>
            <person name="Nel W.J."/>
            <person name="Swalarsk-Parry B.S."/>
            <person name="Vaghefi N."/>
            <person name="Wilken P.M."/>
            <person name="An Z."/>
            <person name="de Beer Z.W."/>
            <person name="De Vos L."/>
            <person name="Chen L."/>
            <person name="Duong T.A."/>
            <person name="Gao Y."/>
            <person name="Hammerbacher A."/>
            <person name="Kikkert J.R."/>
            <person name="Li Y."/>
            <person name="Li H."/>
            <person name="Li K."/>
            <person name="Li Q."/>
            <person name="Liu X."/>
            <person name="Ma X."/>
            <person name="Naidoo K."/>
            <person name="Pethybridge S.J."/>
            <person name="Sun J."/>
            <person name="Steenkamp E.T."/>
            <person name="van der Nest M.A."/>
            <person name="van Wyk S."/>
            <person name="Wingfield M.J."/>
            <person name="Xiong C."/>
            <person name="Yue Q."/>
            <person name="Zhang X."/>
        </authorList>
    </citation>
    <scope>NUCLEOTIDE SEQUENCE [LARGE SCALE GENOMIC DNA]</scope>
    <source>
        <strain evidence="8 9">BP 5553</strain>
    </source>
</reference>
<dbReference type="GO" id="GO:0019748">
    <property type="term" value="P:secondary metabolic process"/>
    <property type="evidence" value="ECO:0007669"/>
    <property type="project" value="TreeGrafter"/>
</dbReference>
<dbReference type="GO" id="GO:0016405">
    <property type="term" value="F:CoA-ligase activity"/>
    <property type="evidence" value="ECO:0007669"/>
    <property type="project" value="TreeGrafter"/>
</dbReference>
<keyword evidence="3" id="KW-0436">Ligase</keyword>
<dbReference type="InterPro" id="IPR025110">
    <property type="entry name" value="AMP-bd_C"/>
</dbReference>
<comment type="pathway">
    <text evidence="1">Secondary metabolite biosynthesis.</text>
</comment>
<name>A0A370THX5_9HELO</name>
<dbReference type="PANTHER" id="PTHR24096:SF317">
    <property type="entry name" value="ADENYLATE-FORMING ENZYME AFEA"/>
    <property type="match status" value="1"/>
</dbReference>
<evidence type="ECO:0000256" key="2">
    <source>
        <dbReference type="ARBA" id="ARBA00006432"/>
    </source>
</evidence>
<feature type="domain" description="AMP-dependent synthetase/ligase" evidence="6">
    <location>
        <begin position="33"/>
        <end position="397"/>
    </location>
</feature>
<dbReference type="AlphaFoldDB" id="A0A370THX5"/>
<evidence type="ECO:0000256" key="1">
    <source>
        <dbReference type="ARBA" id="ARBA00005179"/>
    </source>
</evidence>
<protein>
    <recommendedName>
        <fullName evidence="10">Acetyl-CoA synthetase-like protein</fullName>
    </recommendedName>
</protein>
<comment type="caution">
    <text evidence="8">The sequence shown here is derived from an EMBL/GenBank/DDBJ whole genome shotgun (WGS) entry which is preliminary data.</text>
</comment>
<evidence type="ECO:0008006" key="10">
    <source>
        <dbReference type="Google" id="ProtNLM"/>
    </source>
</evidence>
<dbReference type="InterPro" id="IPR042099">
    <property type="entry name" value="ANL_N_sf"/>
</dbReference>
<evidence type="ECO:0000259" key="7">
    <source>
        <dbReference type="Pfam" id="PF13193"/>
    </source>
</evidence>
<dbReference type="STRING" id="2656787.A0A370THX5"/>
<evidence type="ECO:0000256" key="3">
    <source>
        <dbReference type="ARBA" id="ARBA00022598"/>
    </source>
</evidence>
<dbReference type="OrthoDB" id="2150604at2759"/>
<dbReference type="Gene3D" id="3.40.50.12780">
    <property type="entry name" value="N-terminal domain of ligase-like"/>
    <property type="match status" value="1"/>
</dbReference>
<dbReference type="Proteomes" id="UP000254866">
    <property type="component" value="Unassembled WGS sequence"/>
</dbReference>
<evidence type="ECO:0000256" key="5">
    <source>
        <dbReference type="ARBA" id="ARBA00022840"/>
    </source>
</evidence>
<keyword evidence="5" id="KW-0067">ATP-binding</keyword>
<dbReference type="InterPro" id="IPR000873">
    <property type="entry name" value="AMP-dep_synth/lig_dom"/>
</dbReference>
<sequence length="581" mass="64024">MDEMIFKPSRYVDVPHIDLLSWTFGNPEYDLNKPLFINAYNESESISYHQAKCSVRKLIAGFRALGLKAGDSVCLHSFNNVNYSLIYLAVVGFGGRFVGSNPSWTSSELIHLFTLSEVKCVLTEPGFLSSVLPATKEVGISSPNVFIFSSSTEDQSSSSDLKLWTSLLDHGEEDWISFNDEKQAKATTVALMSTSGTTGMPKAAEISHYAQIAQSIMLYDSKEKPYQVIRLLCLPQFHAFNAPIAHIAPLREGHTTYVMKRYQPAKYTEFISRYKISETTMVNPIIFNLLALPESERAALDSLRFVWCGGVALDAVVQNKLSGILNPDAIVAQVYGMTEIGWIVTMHFPEKDDTGSVGRLLPSMEAKIMDPLTNLPITTHSIPGEIYLRGPSLMTSYISNPHATKETIIDGWLASGDIGYVSPEGKWYVTDRKKELIKVRGWQVSPTELEACLLGHPMVKDVAVVGVDEGDERGEVPRAYVVLEGGEEWIMMDDKGDLNEKGGTRFNGINGNTEMQEDIKLYLKGRLATYKVLAGGVKFVSRIPRSAAGKTLRKVLKDGQKAENGIGALQGAVYSNGHAGK</sequence>
<keyword evidence="9" id="KW-1185">Reference proteome</keyword>
<dbReference type="Pfam" id="PF00501">
    <property type="entry name" value="AMP-binding"/>
    <property type="match status" value="1"/>
</dbReference>
<evidence type="ECO:0000313" key="9">
    <source>
        <dbReference type="Proteomes" id="UP000254866"/>
    </source>
</evidence>
<feature type="domain" description="AMP-binding enzyme C-terminal" evidence="7">
    <location>
        <begin position="448"/>
        <end position="550"/>
    </location>
</feature>
<dbReference type="GeneID" id="43600767"/>
<dbReference type="InterPro" id="IPR045851">
    <property type="entry name" value="AMP-bd_C_sf"/>
</dbReference>
<evidence type="ECO:0000259" key="6">
    <source>
        <dbReference type="Pfam" id="PF00501"/>
    </source>
</evidence>
<evidence type="ECO:0000313" key="8">
    <source>
        <dbReference type="EMBL" id="RDL34790.1"/>
    </source>
</evidence>